<accession>A0A401Z2H6</accession>
<gene>
    <name evidence="2" type="ORF">EHYA_08798</name>
</gene>
<dbReference type="SUPFAM" id="SSF81901">
    <property type="entry name" value="HCP-like"/>
    <property type="match status" value="1"/>
</dbReference>
<evidence type="ECO:0000313" key="3">
    <source>
        <dbReference type="Proteomes" id="UP000286931"/>
    </source>
</evidence>
<sequence>MYRLADYLEQHGRHERRYTCPPASFWETAARTAPPDELTAFARAAHACGRYRHAEHLAGRAADAGNTDALWALAQMREEAEDRDGTEQLYRQAAAGDGAALDNLARVMATDQHPASEILRYGWEPDGSISPHWHPKTPELGDEH</sequence>
<keyword evidence="3" id="KW-1185">Reference proteome</keyword>
<evidence type="ECO:0000256" key="1">
    <source>
        <dbReference type="SAM" id="MobiDB-lite"/>
    </source>
</evidence>
<evidence type="ECO:0000313" key="2">
    <source>
        <dbReference type="EMBL" id="GCE01059.1"/>
    </source>
</evidence>
<dbReference type="RefSeq" id="WP_126642724.1">
    <property type="nucleotide sequence ID" value="NZ_BIFH01000044.1"/>
</dbReference>
<protein>
    <recommendedName>
        <fullName evidence="4">Sel1 repeat family protein</fullName>
    </recommendedName>
</protein>
<name>A0A401Z2H6_9ACTN</name>
<organism evidence="2 3">
    <name type="scientific">Embleya hyalina</name>
    <dbReference type="NCBI Taxonomy" id="516124"/>
    <lineage>
        <taxon>Bacteria</taxon>
        <taxon>Bacillati</taxon>
        <taxon>Actinomycetota</taxon>
        <taxon>Actinomycetes</taxon>
        <taxon>Kitasatosporales</taxon>
        <taxon>Streptomycetaceae</taxon>
        <taxon>Embleya</taxon>
    </lineage>
</organism>
<evidence type="ECO:0008006" key="4">
    <source>
        <dbReference type="Google" id="ProtNLM"/>
    </source>
</evidence>
<dbReference type="OrthoDB" id="3964962at2"/>
<dbReference type="AlphaFoldDB" id="A0A401Z2H6"/>
<feature type="region of interest" description="Disordered" evidence="1">
    <location>
        <begin position="122"/>
        <end position="144"/>
    </location>
</feature>
<dbReference type="InterPro" id="IPR011990">
    <property type="entry name" value="TPR-like_helical_dom_sf"/>
</dbReference>
<comment type="caution">
    <text evidence="2">The sequence shown here is derived from an EMBL/GenBank/DDBJ whole genome shotgun (WGS) entry which is preliminary data.</text>
</comment>
<dbReference type="EMBL" id="BIFH01000044">
    <property type="protein sequence ID" value="GCE01059.1"/>
    <property type="molecule type" value="Genomic_DNA"/>
</dbReference>
<reference evidence="2 3" key="1">
    <citation type="submission" date="2018-12" db="EMBL/GenBank/DDBJ databases">
        <title>Draft genome sequence of Embleya hyalina NBRC 13850T.</title>
        <authorList>
            <person name="Komaki H."/>
            <person name="Hosoyama A."/>
            <person name="Kimura A."/>
            <person name="Ichikawa N."/>
            <person name="Tamura T."/>
        </authorList>
    </citation>
    <scope>NUCLEOTIDE SEQUENCE [LARGE SCALE GENOMIC DNA]</scope>
    <source>
        <strain evidence="2 3">NBRC 13850</strain>
    </source>
</reference>
<dbReference type="Proteomes" id="UP000286931">
    <property type="component" value="Unassembled WGS sequence"/>
</dbReference>
<dbReference type="Gene3D" id="1.25.40.10">
    <property type="entry name" value="Tetratricopeptide repeat domain"/>
    <property type="match status" value="1"/>
</dbReference>
<proteinExistence type="predicted"/>